<evidence type="ECO:0000313" key="2">
    <source>
        <dbReference type="EMBL" id="ENZ43218.1"/>
    </source>
</evidence>
<dbReference type="EMBL" id="AGYG01000006">
    <property type="protein sequence ID" value="ENZ43218.1"/>
    <property type="molecule type" value="Genomic_DNA"/>
</dbReference>
<evidence type="ECO:0000313" key="3">
    <source>
        <dbReference type="Proteomes" id="UP000013041"/>
    </source>
</evidence>
<feature type="transmembrane region" description="Helical" evidence="1">
    <location>
        <begin position="20"/>
        <end position="38"/>
    </location>
</feature>
<gene>
    <name evidence="2" type="ORF">HMPREF1097_00951</name>
</gene>
<protein>
    <submittedName>
        <fullName evidence="2">Uncharacterized protein</fullName>
    </submittedName>
</protein>
<dbReference type="Proteomes" id="UP000013041">
    <property type="component" value="Unassembled WGS sequence"/>
</dbReference>
<dbReference type="HOGENOM" id="CLU_1882117_0_0_9"/>
<dbReference type="PATRIC" id="fig|997897.5.peg.1019"/>
<name>R0B3H4_9FIRM</name>
<feature type="transmembrane region" description="Helical" evidence="1">
    <location>
        <begin position="45"/>
        <end position="65"/>
    </location>
</feature>
<keyword evidence="1" id="KW-1133">Transmembrane helix</keyword>
<organism evidence="2 3">
    <name type="scientific">Enterocloster bolteae 90B8</name>
    <dbReference type="NCBI Taxonomy" id="997897"/>
    <lineage>
        <taxon>Bacteria</taxon>
        <taxon>Bacillati</taxon>
        <taxon>Bacillota</taxon>
        <taxon>Clostridia</taxon>
        <taxon>Lachnospirales</taxon>
        <taxon>Lachnospiraceae</taxon>
        <taxon>Enterocloster</taxon>
    </lineage>
</organism>
<accession>R0B3H4</accession>
<keyword evidence="1" id="KW-0472">Membrane</keyword>
<dbReference type="AlphaFoldDB" id="R0B3H4"/>
<feature type="transmembrane region" description="Helical" evidence="1">
    <location>
        <begin position="92"/>
        <end position="113"/>
    </location>
</feature>
<comment type="caution">
    <text evidence="2">The sequence shown here is derived from an EMBL/GenBank/DDBJ whole genome shotgun (WGS) entry which is preliminary data.</text>
</comment>
<sequence>MTMAILCFKNEWLQMRVNTGYIFGGLLILSTVAVWFVFRKRENVFNSLFTAGNLVVCSAIGLVLYGSERMKVVPAALVREGIHQTRIPFSKINLILCIITVAGMFIIGLNDILKLKQADR</sequence>
<reference evidence="2 3" key="1">
    <citation type="submission" date="2013-01" db="EMBL/GenBank/DDBJ databases">
        <title>The Genome Sequence of Clostridium bolteae 90B8.</title>
        <authorList>
            <consortium name="The Broad Institute Genome Sequencing Platform"/>
            <person name="Earl A."/>
            <person name="Ward D."/>
            <person name="Feldgarden M."/>
            <person name="Gevers D."/>
            <person name="Courvalin P."/>
            <person name="Lambert T."/>
            <person name="Walker B."/>
            <person name="Young S.K."/>
            <person name="Zeng Q."/>
            <person name="Gargeya S."/>
            <person name="Fitzgerald M."/>
            <person name="Haas B."/>
            <person name="Abouelleil A."/>
            <person name="Alvarado L."/>
            <person name="Arachchi H.M."/>
            <person name="Berlin A.M."/>
            <person name="Chapman S.B."/>
            <person name="Dewar J."/>
            <person name="Goldberg J."/>
            <person name="Griggs A."/>
            <person name="Gujja S."/>
            <person name="Hansen M."/>
            <person name="Howarth C."/>
            <person name="Imamovic A."/>
            <person name="Larimer J."/>
            <person name="McCowan C."/>
            <person name="Murphy C."/>
            <person name="Neiman D."/>
            <person name="Pearson M."/>
            <person name="Priest M."/>
            <person name="Roberts A."/>
            <person name="Saif S."/>
            <person name="Shea T."/>
            <person name="Sisk P."/>
            <person name="Sykes S."/>
            <person name="Wortman J."/>
            <person name="Nusbaum C."/>
            <person name="Birren B."/>
        </authorList>
    </citation>
    <scope>NUCLEOTIDE SEQUENCE [LARGE SCALE GENOMIC DNA]</scope>
    <source>
        <strain evidence="2 3">90B8</strain>
    </source>
</reference>
<proteinExistence type="predicted"/>
<evidence type="ECO:0000256" key="1">
    <source>
        <dbReference type="SAM" id="Phobius"/>
    </source>
</evidence>
<keyword evidence="1" id="KW-0812">Transmembrane</keyword>